<protein>
    <submittedName>
        <fullName evidence="2">DUF4296 domain-containing protein</fullName>
    </submittedName>
</protein>
<sequence length="219" mass="24790">MEINSGKYAFRPAAAVLSFVLLLLSAISCGRDGKIIPKGKMAEIYADMFIADQWINQNFKASKTADTTMVYEAIFRSYGYGEEDYRRSVDHYIQDPDRFARILRQSVLIIDERISEDRAELRKIRSLESMLPDSLIEFDFSRIWIFENGTPRLAGRDSLGYFRDRMEYFILDLQPLAEPDSSAVSLYFPADTVAASADSTASGRDTAFVARKDTVSIGN</sequence>
<evidence type="ECO:0000259" key="1">
    <source>
        <dbReference type="Pfam" id="PF14129"/>
    </source>
</evidence>
<reference evidence="2" key="1">
    <citation type="submission" date="2020-10" db="EMBL/GenBank/DDBJ databases">
        <authorList>
            <person name="Gilroy R."/>
        </authorList>
    </citation>
    <scope>NUCLEOTIDE SEQUENCE</scope>
    <source>
        <strain evidence="2">20514</strain>
    </source>
</reference>
<dbReference type="InterPro" id="IPR025381">
    <property type="entry name" value="DUF4296"/>
</dbReference>
<evidence type="ECO:0000313" key="3">
    <source>
        <dbReference type="Proteomes" id="UP000810252"/>
    </source>
</evidence>
<gene>
    <name evidence="2" type="ORF">IAC29_00795</name>
</gene>
<dbReference type="AlphaFoldDB" id="A0A9D9EH19"/>
<dbReference type="Pfam" id="PF14129">
    <property type="entry name" value="DUF4296"/>
    <property type="match status" value="1"/>
</dbReference>
<proteinExistence type="predicted"/>
<accession>A0A9D9EH19</accession>
<name>A0A9D9EH19_9BACT</name>
<reference evidence="2" key="2">
    <citation type="journal article" date="2021" name="PeerJ">
        <title>Extensive microbial diversity within the chicken gut microbiome revealed by metagenomics and culture.</title>
        <authorList>
            <person name="Gilroy R."/>
            <person name="Ravi A."/>
            <person name="Getino M."/>
            <person name="Pursley I."/>
            <person name="Horton D.L."/>
            <person name="Alikhan N.F."/>
            <person name="Baker D."/>
            <person name="Gharbi K."/>
            <person name="Hall N."/>
            <person name="Watson M."/>
            <person name="Adriaenssens E.M."/>
            <person name="Foster-Nyarko E."/>
            <person name="Jarju S."/>
            <person name="Secka A."/>
            <person name="Antonio M."/>
            <person name="Oren A."/>
            <person name="Chaudhuri R.R."/>
            <person name="La Ragione R."/>
            <person name="Hildebrand F."/>
            <person name="Pallen M.J."/>
        </authorList>
    </citation>
    <scope>NUCLEOTIDE SEQUENCE</scope>
    <source>
        <strain evidence="2">20514</strain>
    </source>
</reference>
<feature type="domain" description="DUF4296" evidence="1">
    <location>
        <begin position="34"/>
        <end position="107"/>
    </location>
</feature>
<dbReference type="PROSITE" id="PS51257">
    <property type="entry name" value="PROKAR_LIPOPROTEIN"/>
    <property type="match status" value="1"/>
</dbReference>
<dbReference type="Proteomes" id="UP000810252">
    <property type="component" value="Unassembled WGS sequence"/>
</dbReference>
<evidence type="ECO:0000313" key="2">
    <source>
        <dbReference type="EMBL" id="MBO8447792.1"/>
    </source>
</evidence>
<dbReference type="EMBL" id="JADIMQ010000011">
    <property type="protein sequence ID" value="MBO8447792.1"/>
    <property type="molecule type" value="Genomic_DNA"/>
</dbReference>
<organism evidence="2 3">
    <name type="scientific">Candidatus Cryptobacteroides merdigallinarum</name>
    <dbReference type="NCBI Taxonomy" id="2840770"/>
    <lineage>
        <taxon>Bacteria</taxon>
        <taxon>Pseudomonadati</taxon>
        <taxon>Bacteroidota</taxon>
        <taxon>Bacteroidia</taxon>
        <taxon>Bacteroidales</taxon>
        <taxon>Candidatus Cryptobacteroides</taxon>
    </lineage>
</organism>
<comment type="caution">
    <text evidence="2">The sequence shown here is derived from an EMBL/GenBank/DDBJ whole genome shotgun (WGS) entry which is preliminary data.</text>
</comment>